<dbReference type="AlphaFoldDB" id="A0A3A5KIK0"/>
<dbReference type="InterPro" id="IPR043129">
    <property type="entry name" value="ATPase_NBD"/>
</dbReference>
<accession>A0A3A5KIK0</accession>
<dbReference type="InterPro" id="IPR000600">
    <property type="entry name" value="ROK"/>
</dbReference>
<dbReference type="Gene3D" id="1.10.10.10">
    <property type="entry name" value="Winged helix-like DNA-binding domain superfamily/Winged helix DNA-binding domain"/>
    <property type="match status" value="1"/>
</dbReference>
<keyword evidence="3" id="KW-1185">Reference proteome</keyword>
<comment type="caution">
    <text evidence="2">The sequence shown here is derived from an EMBL/GenBank/DDBJ whole genome shotgun (WGS) entry which is preliminary data.</text>
</comment>
<reference evidence="2 3" key="1">
    <citation type="submission" date="2018-09" db="EMBL/GenBank/DDBJ databases">
        <title>Mesorhizobium carmichaelinearum sp. nov. isolated from Carmichaelinea spp. root nodules in New Zealand.</title>
        <authorList>
            <person name="De Meyer S.E."/>
        </authorList>
    </citation>
    <scope>NUCLEOTIDE SEQUENCE [LARGE SCALE GENOMIC DNA]</scope>
    <source>
        <strain evidence="2 3">ICMP19557</strain>
    </source>
</reference>
<gene>
    <name evidence="2" type="ORF">D3227_23520</name>
</gene>
<dbReference type="Pfam" id="PF00480">
    <property type="entry name" value="ROK"/>
    <property type="match status" value="1"/>
</dbReference>
<dbReference type="InterPro" id="IPR036388">
    <property type="entry name" value="WH-like_DNA-bd_sf"/>
</dbReference>
<dbReference type="Proteomes" id="UP000272706">
    <property type="component" value="Unassembled WGS sequence"/>
</dbReference>
<dbReference type="PANTHER" id="PTHR18964">
    <property type="entry name" value="ROK (REPRESSOR, ORF, KINASE) FAMILY"/>
    <property type="match status" value="1"/>
</dbReference>
<dbReference type="SUPFAM" id="SSF46785">
    <property type="entry name" value="Winged helix' DNA-binding domain"/>
    <property type="match status" value="1"/>
</dbReference>
<feature type="region of interest" description="Disordered" evidence="1">
    <location>
        <begin position="1"/>
        <end position="29"/>
    </location>
</feature>
<name>A0A3A5KIK0_9HYPH</name>
<organism evidence="2 3">
    <name type="scientific">Mesorhizobium waimense</name>
    <dbReference type="NCBI Taxonomy" id="1300307"/>
    <lineage>
        <taxon>Bacteria</taxon>
        <taxon>Pseudomonadati</taxon>
        <taxon>Pseudomonadota</taxon>
        <taxon>Alphaproteobacteria</taxon>
        <taxon>Hyphomicrobiales</taxon>
        <taxon>Phyllobacteriaceae</taxon>
        <taxon>Mesorhizobium</taxon>
    </lineage>
</organism>
<sequence>MNITDDDSPNGARNGMFTPPGDGAGVERAGRPRKALLSSSMVGSTNRGRVLQTLFDLGPTSRAELARLAGVNRTTISGIVQPLIDDQVLVESDPIPANPGGGKPARPLWFSPKARPICGVLLMPDAVHACVSTLDGKIEAERKMALPDGRGPVHPIIETIAECVGDTLAKARRTPFGIGVGVGGMVDTDRGSIVTVNLAPALDRYPLADELGRRFGLPVKLDHHPRALLLGDRWFGAGRGVRQFAVVYTGEVLGGALYFDGHLYRGTAGAGGELGHTFVQLDGELCRCGRRGCWDTIATLSWLRREAAGAGLPEPELIDSGRLADMAARQVPGAEKLLDRYARNVAVGIANLQQTVAPNIFILHGDVVLGGDRLLEAVAAHVRAMVPARPGGQIEFIAGDAGDGAALLGAAGLVISELLQLPI</sequence>
<dbReference type="SUPFAM" id="SSF53067">
    <property type="entry name" value="Actin-like ATPase domain"/>
    <property type="match status" value="1"/>
</dbReference>
<dbReference type="RefSeq" id="WP_120016676.1">
    <property type="nucleotide sequence ID" value="NZ_QZWZ01000020.1"/>
</dbReference>
<proteinExistence type="predicted"/>
<evidence type="ECO:0000313" key="3">
    <source>
        <dbReference type="Proteomes" id="UP000272706"/>
    </source>
</evidence>
<dbReference type="EMBL" id="QZWZ01000020">
    <property type="protein sequence ID" value="RJT34265.1"/>
    <property type="molecule type" value="Genomic_DNA"/>
</dbReference>
<dbReference type="InterPro" id="IPR036390">
    <property type="entry name" value="WH_DNA-bd_sf"/>
</dbReference>
<dbReference type="Gene3D" id="3.30.420.40">
    <property type="match status" value="2"/>
</dbReference>
<evidence type="ECO:0000256" key="1">
    <source>
        <dbReference type="SAM" id="MobiDB-lite"/>
    </source>
</evidence>
<evidence type="ECO:0000313" key="2">
    <source>
        <dbReference type="EMBL" id="RJT34265.1"/>
    </source>
</evidence>
<dbReference type="PANTHER" id="PTHR18964:SF169">
    <property type="entry name" value="N-ACETYLMANNOSAMINE KINASE"/>
    <property type="match status" value="1"/>
</dbReference>
<dbReference type="OrthoDB" id="9810372at2"/>
<protein>
    <submittedName>
        <fullName evidence="2">ROK family protein</fullName>
    </submittedName>
</protein>